<gene>
    <name evidence="2" type="ORF">T10_6283</name>
</gene>
<evidence type="ECO:0000256" key="1">
    <source>
        <dbReference type="SAM" id="SignalP"/>
    </source>
</evidence>
<keyword evidence="3" id="KW-1185">Reference proteome</keyword>
<evidence type="ECO:0000313" key="3">
    <source>
        <dbReference type="Proteomes" id="UP000054843"/>
    </source>
</evidence>
<feature type="chain" id="PRO_5006882213" evidence="1">
    <location>
        <begin position="18"/>
        <end position="94"/>
    </location>
</feature>
<protein>
    <submittedName>
        <fullName evidence="2">Uncharacterized protein</fullName>
    </submittedName>
</protein>
<name>A0A0V1M4U2_9BILA</name>
<dbReference type="Gene3D" id="2.60.120.290">
    <property type="entry name" value="Spermadhesin, CUB domain"/>
    <property type="match status" value="1"/>
</dbReference>
<dbReference type="Proteomes" id="UP000054843">
    <property type="component" value="Unassembled WGS sequence"/>
</dbReference>
<dbReference type="EMBL" id="JYDO01000226">
    <property type="protein sequence ID" value="KRZ66745.1"/>
    <property type="molecule type" value="Genomic_DNA"/>
</dbReference>
<dbReference type="InterPro" id="IPR035914">
    <property type="entry name" value="Sperma_CUB_dom_sf"/>
</dbReference>
<proteinExistence type="predicted"/>
<evidence type="ECO:0000313" key="2">
    <source>
        <dbReference type="EMBL" id="KRZ66745.1"/>
    </source>
</evidence>
<keyword evidence="1" id="KW-0732">Signal</keyword>
<feature type="signal peptide" evidence="1">
    <location>
        <begin position="1"/>
        <end position="17"/>
    </location>
</feature>
<accession>A0A0V1M4U2</accession>
<organism evidence="2 3">
    <name type="scientific">Trichinella papuae</name>
    <dbReference type="NCBI Taxonomy" id="268474"/>
    <lineage>
        <taxon>Eukaryota</taxon>
        <taxon>Metazoa</taxon>
        <taxon>Ecdysozoa</taxon>
        <taxon>Nematoda</taxon>
        <taxon>Enoplea</taxon>
        <taxon>Dorylaimia</taxon>
        <taxon>Trichinellida</taxon>
        <taxon>Trichinellidae</taxon>
        <taxon>Trichinella</taxon>
    </lineage>
</organism>
<reference evidence="2 3" key="1">
    <citation type="submission" date="2015-01" db="EMBL/GenBank/DDBJ databases">
        <title>Evolution of Trichinella species and genotypes.</title>
        <authorList>
            <person name="Korhonen P.K."/>
            <person name="Edoardo P."/>
            <person name="Giuseppe L.R."/>
            <person name="Gasser R.B."/>
        </authorList>
    </citation>
    <scope>NUCLEOTIDE SEQUENCE [LARGE SCALE GENOMIC DNA]</scope>
    <source>
        <strain evidence="2">ISS1980</strain>
    </source>
</reference>
<dbReference type="OrthoDB" id="6369184at2759"/>
<comment type="caution">
    <text evidence="2">The sequence shown here is derived from an EMBL/GenBank/DDBJ whole genome shotgun (WGS) entry which is preliminary data.</text>
</comment>
<sequence>MIQIVLLIITFSQIGSALQEQQSISACEVEITSRIDKSGTIISRNYPNQYPANLRSSYRFRSQDDERHSASVSHWMKIAFIHLFIWRENTNKDK</sequence>
<dbReference type="SUPFAM" id="SSF49854">
    <property type="entry name" value="Spermadhesin, CUB domain"/>
    <property type="match status" value="1"/>
</dbReference>
<dbReference type="AlphaFoldDB" id="A0A0V1M4U2"/>